<evidence type="ECO:0008006" key="3">
    <source>
        <dbReference type="Google" id="ProtNLM"/>
    </source>
</evidence>
<sequence>MKAGRRFIGLFLGVFVFFSSYSLVGAFTEEQKTKISAFQNEYRNLDQTNYYYKNVYSKVPAFSSSSFTGINSDKYLKSYDQTYNFVRSLFGLAPIVQNKNDNSIAITGAYDMAAVPKNDGSNVQHGLQGLTKPPYLSNEVWKQGSDATREGNIANIVPTNFFNYSKQSVWDDIMGFVIDSNNYDVNSVGHRDWMLSQSMKSYGTGTIYTDPANKNTLITNGQDYYALGYQVFYWGGGYDGNYDKNLVEPLTYPATDLFPLELMNSTNPLKPVCWSIGFNQASVINKNNKPKITIKNLNNGKSITVNSNDIYYESQYGGYNTVYSFIPRGLNLSSDQKYEISFSNLNLKSSKNNSLINNYTYSVSFYNLKTNSQGSYDYSNAGRKVYVNYRPNYGVRIYQTPGGMPTDTFVFHGTSWTIIKQFTDNNGKIWSQLGQNQWILNDYLSGQNTGRTPIGTVKYIKGYGINLWRGYGNKKTFSGRRINDQTQWKVFKKAIVGNTYWFNLGSDLWVDGQYMTVDS</sequence>
<accession>A0AAU9D4I9</accession>
<reference evidence="1 2" key="1">
    <citation type="journal article" date="2023" name="Microbiol. Spectr.">
        <title>Symbiosis of Carpenter Bees with Uncharacterized Lactic Acid Bacteria Showing NAD Auxotrophy.</title>
        <authorList>
            <person name="Kawasaki S."/>
            <person name="Ozawa K."/>
            <person name="Mori T."/>
            <person name="Yamamoto A."/>
            <person name="Ito M."/>
            <person name="Ohkuma M."/>
            <person name="Sakamoto M."/>
            <person name="Matsutani M."/>
        </authorList>
    </citation>
    <scope>NUCLEOTIDE SEQUENCE [LARGE SCALE GENOMIC DNA]</scope>
    <source>
        <strain evidence="1 2">KimC2</strain>
    </source>
</reference>
<protein>
    <recommendedName>
        <fullName evidence="3">SCP domain-containing protein</fullName>
    </recommendedName>
</protein>
<evidence type="ECO:0000313" key="2">
    <source>
        <dbReference type="Proteomes" id="UP001321804"/>
    </source>
</evidence>
<dbReference type="AlphaFoldDB" id="A0AAU9D4I9"/>
<dbReference type="Proteomes" id="UP001321804">
    <property type="component" value="Chromosome"/>
</dbReference>
<gene>
    <name evidence="1" type="ORF">KIMC2_08970</name>
</gene>
<name>A0AAU9D4I9_9LACO</name>
<dbReference type="RefSeq" id="WP_317698248.1">
    <property type="nucleotide sequence ID" value="NZ_AP026801.1"/>
</dbReference>
<evidence type="ECO:0000313" key="1">
    <source>
        <dbReference type="EMBL" id="BDR56335.1"/>
    </source>
</evidence>
<dbReference type="KEGG" id="xak:KIMC2_08970"/>
<organism evidence="1 2">
    <name type="scientific">Xylocopilactobacillus apis</name>
    <dbReference type="NCBI Taxonomy" id="2932183"/>
    <lineage>
        <taxon>Bacteria</taxon>
        <taxon>Bacillati</taxon>
        <taxon>Bacillota</taxon>
        <taxon>Bacilli</taxon>
        <taxon>Lactobacillales</taxon>
        <taxon>Lactobacillaceae</taxon>
        <taxon>Xylocopilactobacillus</taxon>
    </lineage>
</organism>
<dbReference type="EMBL" id="AP026801">
    <property type="protein sequence ID" value="BDR56335.1"/>
    <property type="molecule type" value="Genomic_DNA"/>
</dbReference>
<keyword evidence="2" id="KW-1185">Reference proteome</keyword>
<proteinExistence type="predicted"/>